<dbReference type="OrthoDB" id="5392263at2759"/>
<feature type="transmembrane region" description="Helical" evidence="1">
    <location>
        <begin position="210"/>
        <end position="237"/>
    </location>
</feature>
<gene>
    <name evidence="2" type="ORF">E1B28_005856</name>
</gene>
<keyword evidence="1" id="KW-1133">Transmembrane helix</keyword>
<feature type="transmembrane region" description="Helical" evidence="1">
    <location>
        <begin position="514"/>
        <end position="535"/>
    </location>
</feature>
<reference evidence="2" key="1">
    <citation type="journal article" date="2021" name="Genome Biol. Evol.">
        <title>The assembled and annotated genome of the fairy-ring fungus Marasmius oreades.</title>
        <authorList>
            <person name="Hiltunen M."/>
            <person name="Ament-Velasquez S.L."/>
            <person name="Johannesson H."/>
        </authorList>
    </citation>
    <scope>NUCLEOTIDE SEQUENCE</scope>
    <source>
        <strain evidence="2">03SP1</strain>
    </source>
</reference>
<feature type="transmembrane region" description="Helical" evidence="1">
    <location>
        <begin position="131"/>
        <end position="153"/>
    </location>
</feature>
<evidence type="ECO:0008006" key="4">
    <source>
        <dbReference type="Google" id="ProtNLM"/>
    </source>
</evidence>
<keyword evidence="3" id="KW-1185">Reference proteome</keyword>
<evidence type="ECO:0000313" key="2">
    <source>
        <dbReference type="EMBL" id="KAG7095066.1"/>
    </source>
</evidence>
<keyword evidence="1" id="KW-0472">Membrane</keyword>
<feature type="transmembrane region" description="Helical" evidence="1">
    <location>
        <begin position="257"/>
        <end position="275"/>
    </location>
</feature>
<dbReference type="KEGG" id="more:E1B28_005856"/>
<protein>
    <recommendedName>
        <fullName evidence="4">Transmembrane protein</fullName>
    </recommendedName>
</protein>
<keyword evidence="1" id="KW-0812">Transmembrane</keyword>
<dbReference type="EMBL" id="CM032183">
    <property type="protein sequence ID" value="KAG7095066.1"/>
    <property type="molecule type" value="Genomic_DNA"/>
</dbReference>
<evidence type="ECO:0000256" key="1">
    <source>
        <dbReference type="SAM" id="Phobius"/>
    </source>
</evidence>
<dbReference type="Proteomes" id="UP001049176">
    <property type="component" value="Chromosome 3"/>
</dbReference>
<feature type="transmembrane region" description="Helical" evidence="1">
    <location>
        <begin position="21"/>
        <end position="41"/>
    </location>
</feature>
<name>A0A9P7S408_9AGAR</name>
<sequence>MSFIQQLSRPPRLSFKDNSFYLLDTMVLTTLLLPFMLFHFVDAATNFTQCLFDVRSSIYGPYAGVDNTGMRVPDILRATAIPYVVCVEKCGSAPEPFAWSIFGQEFSAWLLPYLALLSQLPFGAQDKWDNLLAVFLAVGSPTLAAYSVTITVLNGRWISRLFSTYSYPNAQHATRILSSLQQSPLRVNLDGFLLSSLVVLPENDDWWSELVVWLNFTYTWSISAVASIAWVVIAYVFTIVDSFTDDVATTVETNGQAVGSIWLWLIPVVVSWLQISPKCDSVRVKQALERANMIAYVASYDHNVIPAAMVNSQRAIYLCSDRDHRLYIDQHISAPVYNYARIFSWTTAVQKVAMCFSNATRHVEFFEPVNPEATWVLGDRHLRIHPENRWGSSVQVETYCISESNDGRLPHGSAIWTRILMASVAALSLQWGTAGAAILDVMLTPTTGLGCRSGAYLIYATTSTLVWMMLVLSSILGHYAEESTHKHPLRPYIQPYKVHFATWFSVLLRRVGKTLAFCNAIWIVMTCIFQFTGFFSRCFCNSSVIGRGAAKAYDVIQFLAPDIVDMKMAWVGGLVLATGSAVLFILFINLMIIPSQS</sequence>
<dbReference type="GeneID" id="66074932"/>
<accession>A0A9P7S408</accession>
<evidence type="ECO:0000313" key="3">
    <source>
        <dbReference type="Proteomes" id="UP001049176"/>
    </source>
</evidence>
<feature type="transmembrane region" description="Helical" evidence="1">
    <location>
        <begin position="419"/>
        <end position="444"/>
    </location>
</feature>
<comment type="caution">
    <text evidence="2">The sequence shown here is derived from an EMBL/GenBank/DDBJ whole genome shotgun (WGS) entry which is preliminary data.</text>
</comment>
<dbReference type="AlphaFoldDB" id="A0A9P7S408"/>
<feature type="transmembrane region" description="Helical" evidence="1">
    <location>
        <begin position="568"/>
        <end position="592"/>
    </location>
</feature>
<feature type="transmembrane region" description="Helical" evidence="1">
    <location>
        <begin position="456"/>
        <end position="480"/>
    </location>
</feature>
<proteinExistence type="predicted"/>
<organism evidence="2 3">
    <name type="scientific">Marasmius oreades</name>
    <name type="common">fairy-ring Marasmius</name>
    <dbReference type="NCBI Taxonomy" id="181124"/>
    <lineage>
        <taxon>Eukaryota</taxon>
        <taxon>Fungi</taxon>
        <taxon>Dikarya</taxon>
        <taxon>Basidiomycota</taxon>
        <taxon>Agaricomycotina</taxon>
        <taxon>Agaricomycetes</taxon>
        <taxon>Agaricomycetidae</taxon>
        <taxon>Agaricales</taxon>
        <taxon>Marasmiineae</taxon>
        <taxon>Marasmiaceae</taxon>
        <taxon>Marasmius</taxon>
    </lineage>
</organism>
<dbReference type="RefSeq" id="XP_043011536.1">
    <property type="nucleotide sequence ID" value="XM_043150448.1"/>
</dbReference>